<protein>
    <submittedName>
        <fullName evidence="1">Uncharacterized protein</fullName>
    </submittedName>
</protein>
<gene>
    <name evidence="1" type="ORF">ACFFIA_17285</name>
</gene>
<dbReference type="EMBL" id="JBHLUH010000031">
    <property type="protein sequence ID" value="MFC0529410.1"/>
    <property type="molecule type" value="Genomic_DNA"/>
</dbReference>
<name>A0ABV6M3Z6_9ACTN</name>
<evidence type="ECO:0000313" key="1">
    <source>
        <dbReference type="EMBL" id="MFC0529410.1"/>
    </source>
</evidence>
<dbReference type="RefSeq" id="WP_377252130.1">
    <property type="nucleotide sequence ID" value="NZ_JBHLUH010000031.1"/>
</dbReference>
<proteinExistence type="predicted"/>
<sequence length="161" mass="16957">MTTQPSASERDDDALMADLRRIAAEVDPVPPGVIAAARAAIATRHLDHELATLLADSADVDAGLLFETVRGPGTESRLLTYEGGGVQVDVDLGRSGSGLRVIGQFTDEVTDCAVEGGDGGRVEVDVDELGRFVVDLVPAGPIRLRYRGEGGHLVRTAWLVP</sequence>
<keyword evidence="2" id="KW-1185">Reference proteome</keyword>
<dbReference type="Proteomes" id="UP001589867">
    <property type="component" value="Unassembled WGS sequence"/>
</dbReference>
<reference evidence="1 2" key="1">
    <citation type="submission" date="2024-09" db="EMBL/GenBank/DDBJ databases">
        <authorList>
            <person name="Sun Q."/>
            <person name="Mori K."/>
        </authorList>
    </citation>
    <scope>NUCLEOTIDE SEQUENCE [LARGE SCALE GENOMIC DNA]</scope>
    <source>
        <strain evidence="1 2">TBRC 3947</strain>
    </source>
</reference>
<comment type="caution">
    <text evidence="1">The sequence shown here is derived from an EMBL/GenBank/DDBJ whole genome shotgun (WGS) entry which is preliminary data.</text>
</comment>
<organism evidence="1 2">
    <name type="scientific">Phytohabitans kaempferiae</name>
    <dbReference type="NCBI Taxonomy" id="1620943"/>
    <lineage>
        <taxon>Bacteria</taxon>
        <taxon>Bacillati</taxon>
        <taxon>Actinomycetota</taxon>
        <taxon>Actinomycetes</taxon>
        <taxon>Micromonosporales</taxon>
        <taxon>Micromonosporaceae</taxon>
    </lineage>
</organism>
<accession>A0ABV6M3Z6</accession>
<evidence type="ECO:0000313" key="2">
    <source>
        <dbReference type="Proteomes" id="UP001589867"/>
    </source>
</evidence>